<protein>
    <recommendedName>
        <fullName evidence="2">Peptidase C39-like domain-containing protein</fullName>
    </recommendedName>
</protein>
<comment type="caution">
    <text evidence="1">The sequence shown here is derived from an EMBL/GenBank/DDBJ whole genome shotgun (WGS) entry which is preliminary data.</text>
</comment>
<organism evidence="1">
    <name type="scientific">Bellilinea caldifistulae</name>
    <dbReference type="NCBI Taxonomy" id="360411"/>
    <lineage>
        <taxon>Bacteria</taxon>
        <taxon>Bacillati</taxon>
        <taxon>Chloroflexota</taxon>
        <taxon>Anaerolineae</taxon>
        <taxon>Anaerolineales</taxon>
        <taxon>Anaerolineaceae</taxon>
        <taxon>Bellilinea</taxon>
    </lineage>
</organism>
<accession>A0A7C4Q911</accession>
<reference evidence="1" key="1">
    <citation type="journal article" date="2020" name="mSystems">
        <title>Genome- and Community-Level Interaction Insights into Carbon Utilization and Element Cycling Functions of Hydrothermarchaeota in Hydrothermal Sediment.</title>
        <authorList>
            <person name="Zhou Z."/>
            <person name="Liu Y."/>
            <person name="Xu W."/>
            <person name="Pan J."/>
            <person name="Luo Z.H."/>
            <person name="Li M."/>
        </authorList>
    </citation>
    <scope>NUCLEOTIDE SEQUENCE [LARGE SCALE GENOMIC DNA]</scope>
    <source>
        <strain evidence="1">SpSt-556</strain>
    </source>
</reference>
<gene>
    <name evidence="1" type="ORF">ENT17_07115</name>
</gene>
<evidence type="ECO:0000313" key="1">
    <source>
        <dbReference type="EMBL" id="HGS87374.1"/>
    </source>
</evidence>
<dbReference type="EMBL" id="DSXR01000074">
    <property type="protein sequence ID" value="HGS87374.1"/>
    <property type="molecule type" value="Genomic_DNA"/>
</dbReference>
<evidence type="ECO:0008006" key="2">
    <source>
        <dbReference type="Google" id="ProtNLM"/>
    </source>
</evidence>
<proteinExistence type="predicted"/>
<name>A0A7C4Q911_9CHLR</name>
<dbReference type="AlphaFoldDB" id="A0A7C4Q911"/>
<sequence>MEKILSSFAFQHRFRFVNSFQLQFPVFMNLPYAGRINLNEITFGLCGGMCFAALDYFHANQTPPPFQTPQEINPKLFGFLCDRQLDSLKVFTVLKFMEWMIIDEKQTATRVKRYEIPKLRRLLQKGEPAVLGLVRVRGVQSPTQNHQVLAVGYEIDSALEQISIYLYDPNHPHLNPFIRFFMGKNAAAPLFIQSTGEPLFGIFVIPYRYQKPPHH</sequence>